<name>A0AAV7SZK3_PLEWA</name>
<accession>A0AAV7SZK3</accession>
<reference evidence="2" key="1">
    <citation type="journal article" date="2022" name="bioRxiv">
        <title>Sequencing and chromosome-scale assembly of the giantPleurodeles waltlgenome.</title>
        <authorList>
            <person name="Brown T."/>
            <person name="Elewa A."/>
            <person name="Iarovenko S."/>
            <person name="Subramanian E."/>
            <person name="Araus A.J."/>
            <person name="Petzold A."/>
            <person name="Susuki M."/>
            <person name="Suzuki K.-i.T."/>
            <person name="Hayashi T."/>
            <person name="Toyoda A."/>
            <person name="Oliveira C."/>
            <person name="Osipova E."/>
            <person name="Leigh N.D."/>
            <person name="Simon A."/>
            <person name="Yun M.H."/>
        </authorList>
    </citation>
    <scope>NUCLEOTIDE SEQUENCE</scope>
    <source>
        <strain evidence="2">20211129_DDA</strain>
        <tissue evidence="2">Liver</tissue>
    </source>
</reference>
<dbReference type="Proteomes" id="UP001066276">
    <property type="component" value="Chromosome 4_1"/>
</dbReference>
<dbReference type="AlphaFoldDB" id="A0AAV7SZK3"/>
<evidence type="ECO:0000313" key="3">
    <source>
        <dbReference type="Proteomes" id="UP001066276"/>
    </source>
</evidence>
<organism evidence="2 3">
    <name type="scientific">Pleurodeles waltl</name>
    <name type="common">Iberian ribbed newt</name>
    <dbReference type="NCBI Taxonomy" id="8319"/>
    <lineage>
        <taxon>Eukaryota</taxon>
        <taxon>Metazoa</taxon>
        <taxon>Chordata</taxon>
        <taxon>Craniata</taxon>
        <taxon>Vertebrata</taxon>
        <taxon>Euteleostomi</taxon>
        <taxon>Amphibia</taxon>
        <taxon>Batrachia</taxon>
        <taxon>Caudata</taxon>
        <taxon>Salamandroidea</taxon>
        <taxon>Salamandridae</taxon>
        <taxon>Pleurodelinae</taxon>
        <taxon>Pleurodeles</taxon>
    </lineage>
</organism>
<comment type="caution">
    <text evidence="2">The sequence shown here is derived from an EMBL/GenBank/DDBJ whole genome shotgun (WGS) entry which is preliminary data.</text>
</comment>
<sequence>MADRQFTDEAALYQEQEDLPLAEDIVHALDASVAQSVNRALVVVLQPLARQLKGYALTVPPNGQPTPGLSTHQTDAQVPRPTTWPHAAPLARLSQTMVTDHKYSAQPSTSTQGLPPPPPDTQSDDPHSPHTDSDDDSPQPKRRQRSPGGPFPSFEARSLFLLLTSILRQLCTLDPPTGHPSQRSQTMYRHD</sequence>
<protein>
    <submittedName>
        <fullName evidence="2">Uncharacterized protein</fullName>
    </submittedName>
</protein>
<proteinExistence type="predicted"/>
<dbReference type="EMBL" id="JANPWB010000007">
    <property type="protein sequence ID" value="KAJ1169531.1"/>
    <property type="molecule type" value="Genomic_DNA"/>
</dbReference>
<feature type="compositionally biased region" description="Polar residues" evidence="1">
    <location>
        <begin position="65"/>
        <end position="76"/>
    </location>
</feature>
<evidence type="ECO:0000256" key="1">
    <source>
        <dbReference type="SAM" id="MobiDB-lite"/>
    </source>
</evidence>
<feature type="region of interest" description="Disordered" evidence="1">
    <location>
        <begin position="59"/>
        <end position="154"/>
    </location>
</feature>
<evidence type="ECO:0000313" key="2">
    <source>
        <dbReference type="EMBL" id="KAJ1169531.1"/>
    </source>
</evidence>
<keyword evidence="3" id="KW-1185">Reference proteome</keyword>
<gene>
    <name evidence="2" type="ORF">NDU88_001424</name>
</gene>